<dbReference type="Proteomes" id="UP001199106">
    <property type="component" value="Unassembled WGS sequence"/>
</dbReference>
<keyword evidence="3" id="KW-1185">Reference proteome</keyword>
<evidence type="ECO:0000313" key="3">
    <source>
        <dbReference type="Proteomes" id="UP001199106"/>
    </source>
</evidence>
<keyword evidence="1" id="KW-0175">Coiled coil</keyword>
<proteinExistence type="predicted"/>
<protein>
    <submittedName>
        <fullName evidence="2">Uncharacterized protein</fullName>
    </submittedName>
</protein>
<dbReference type="EMBL" id="JAANER010000010">
    <property type="protein sequence ID" value="KAG9185563.1"/>
    <property type="molecule type" value="Genomic_DNA"/>
</dbReference>
<dbReference type="AlphaFoldDB" id="A0AAD4I4L2"/>
<evidence type="ECO:0000313" key="2">
    <source>
        <dbReference type="EMBL" id="KAG9185563.1"/>
    </source>
</evidence>
<feature type="coiled-coil region" evidence="1">
    <location>
        <begin position="36"/>
        <end position="109"/>
    </location>
</feature>
<gene>
    <name evidence="2" type="ORF">G6011_06894</name>
</gene>
<name>A0AAD4I4L2_9PLEO</name>
<sequence>MTSNEMYASINPTKKSTLRSRLSVAVESMQSAVPEFEELENELGTAKAALKAETEKLKREVTNRKLKLAIKEAVAACMSDEKGVLSAKVEELEQELGAAKAQTVVAEESRRQLAVEGSGIAKLKQGLKKKKVKGAVSKDAKKELEELKAQLVKMIGSGPKGQYKSGQVE</sequence>
<evidence type="ECO:0000256" key="1">
    <source>
        <dbReference type="SAM" id="Coils"/>
    </source>
</evidence>
<comment type="caution">
    <text evidence="2">The sequence shown here is derived from an EMBL/GenBank/DDBJ whole genome shotgun (WGS) entry which is preliminary data.</text>
</comment>
<organism evidence="2 3">
    <name type="scientific">Alternaria panax</name>
    <dbReference type="NCBI Taxonomy" id="48097"/>
    <lineage>
        <taxon>Eukaryota</taxon>
        <taxon>Fungi</taxon>
        <taxon>Dikarya</taxon>
        <taxon>Ascomycota</taxon>
        <taxon>Pezizomycotina</taxon>
        <taxon>Dothideomycetes</taxon>
        <taxon>Pleosporomycetidae</taxon>
        <taxon>Pleosporales</taxon>
        <taxon>Pleosporineae</taxon>
        <taxon>Pleosporaceae</taxon>
        <taxon>Alternaria</taxon>
        <taxon>Alternaria sect. Panax</taxon>
    </lineage>
</organism>
<accession>A0AAD4I4L2</accession>
<reference evidence="2" key="1">
    <citation type="submission" date="2021-07" db="EMBL/GenBank/DDBJ databases">
        <title>Genome Resource of American Ginseng Black Spot Pathogen Alternaria panax.</title>
        <authorList>
            <person name="Qiu C."/>
            <person name="Wang W."/>
            <person name="Liu Z."/>
        </authorList>
    </citation>
    <scope>NUCLEOTIDE SEQUENCE</scope>
    <source>
        <strain evidence="2">BNCC115425</strain>
    </source>
</reference>